<feature type="domain" description="Fatty acid desaturase" evidence="2">
    <location>
        <begin position="67"/>
        <end position="341"/>
    </location>
</feature>
<evidence type="ECO:0000259" key="2">
    <source>
        <dbReference type="Pfam" id="PF00487"/>
    </source>
</evidence>
<dbReference type="InterPro" id="IPR012171">
    <property type="entry name" value="Fatty_acid_desaturase"/>
</dbReference>
<keyword evidence="4" id="KW-1185">Reference proteome</keyword>
<sequence length="371" mass="43113">MNKAAVKFNTQDQPEFFRELRSRVNAHFRDNNISKYANLNMKLKTVFMIALYFTPFVLMVTGTVTGTWSVLGLWVLMGIGMSGIGLSIMHDANHGAYSKNKHVNNFLGYLVNFLGAYHQNWKIQHNVLHHSYTNVDGHDEDIAKEGIMRFSPNQEHRSYFKFQVIYAPFLYGLMTLYWLVSKDFEQVVRYKKKDLLAGQGLTFRKAMLEVSFNKAWYVVLFLVLPLIVVSLPWWQIVLGFLAMHFICGLFLALIFQPAHVINETNFYEPDEFGSVENNWAIHQLLTTANFAGNSRIFSWFVGGLNYQIEHHLFPNICHIHYRQLSKIVKATAEEYNIPYHQHRTFFSAVRSHFSHLYKLGTNTYDMKLTAA</sequence>
<dbReference type="Proteomes" id="UP000256779">
    <property type="component" value="Unassembled WGS sequence"/>
</dbReference>
<dbReference type="EMBL" id="QREG01000030">
    <property type="protein sequence ID" value="RED92474.1"/>
    <property type="molecule type" value="Genomic_DNA"/>
</dbReference>
<comment type="caution">
    <text evidence="3">The sequence shown here is derived from an EMBL/GenBank/DDBJ whole genome shotgun (WGS) entry which is preliminary data.</text>
</comment>
<dbReference type="Pfam" id="PF00487">
    <property type="entry name" value="FA_desaturase"/>
    <property type="match status" value="1"/>
</dbReference>
<dbReference type="PIRSF" id="PIRSF015921">
    <property type="entry name" value="FA_sphinglp_des"/>
    <property type="match status" value="1"/>
</dbReference>
<evidence type="ECO:0000313" key="4">
    <source>
        <dbReference type="Proteomes" id="UP000256779"/>
    </source>
</evidence>
<reference evidence="3 4" key="1">
    <citation type="submission" date="2018-07" db="EMBL/GenBank/DDBJ databases">
        <title>Genomic Encyclopedia of Type Strains, Phase IV (KMG-IV): sequencing the most valuable type-strain genomes for metagenomic binning, comparative biology and taxonomic classification.</title>
        <authorList>
            <person name="Goeker M."/>
        </authorList>
    </citation>
    <scope>NUCLEOTIDE SEQUENCE [LARGE SCALE GENOMIC DNA]</scope>
    <source>
        <strain evidence="3 4">DSM 4134</strain>
    </source>
</reference>
<feature type="transmembrane region" description="Helical" evidence="1">
    <location>
        <begin position="71"/>
        <end position="89"/>
    </location>
</feature>
<dbReference type="CDD" id="cd03506">
    <property type="entry name" value="Delta6-FADS-like"/>
    <property type="match status" value="1"/>
</dbReference>
<feature type="transmembrane region" description="Helical" evidence="1">
    <location>
        <begin position="45"/>
        <end position="65"/>
    </location>
</feature>
<protein>
    <submittedName>
        <fullName evidence="3">Linoleoyl-CoA desaturase</fullName>
    </submittedName>
</protein>
<evidence type="ECO:0000313" key="3">
    <source>
        <dbReference type="EMBL" id="RED92474.1"/>
    </source>
</evidence>
<name>A0A3D9KWJ4_MARFU</name>
<accession>A0A3D9KWJ4</accession>
<proteinExistence type="predicted"/>
<dbReference type="RefSeq" id="WP_115870242.1">
    <property type="nucleotide sequence ID" value="NZ_QREG01000030.1"/>
</dbReference>
<dbReference type="GO" id="GO:0016020">
    <property type="term" value="C:membrane"/>
    <property type="evidence" value="ECO:0007669"/>
    <property type="project" value="TreeGrafter"/>
</dbReference>
<gene>
    <name evidence="3" type="ORF">C7460_13042</name>
</gene>
<evidence type="ECO:0000256" key="1">
    <source>
        <dbReference type="SAM" id="Phobius"/>
    </source>
</evidence>
<keyword evidence="1" id="KW-0472">Membrane</keyword>
<organism evidence="3 4">
    <name type="scientific">Marinoscillum furvescens DSM 4134</name>
    <dbReference type="NCBI Taxonomy" id="1122208"/>
    <lineage>
        <taxon>Bacteria</taxon>
        <taxon>Pseudomonadati</taxon>
        <taxon>Bacteroidota</taxon>
        <taxon>Cytophagia</taxon>
        <taxon>Cytophagales</taxon>
        <taxon>Reichenbachiellaceae</taxon>
        <taxon>Marinoscillum</taxon>
    </lineage>
</organism>
<dbReference type="PANTHER" id="PTHR19353:SF19">
    <property type="entry name" value="DELTA(5) FATTY ACID DESATURASE C-RELATED"/>
    <property type="match status" value="1"/>
</dbReference>
<feature type="transmembrane region" description="Helical" evidence="1">
    <location>
        <begin position="215"/>
        <end position="234"/>
    </location>
</feature>
<dbReference type="AlphaFoldDB" id="A0A3D9KWJ4"/>
<dbReference type="GO" id="GO:0008610">
    <property type="term" value="P:lipid biosynthetic process"/>
    <property type="evidence" value="ECO:0007669"/>
    <property type="project" value="UniProtKB-ARBA"/>
</dbReference>
<dbReference type="InterPro" id="IPR005804">
    <property type="entry name" value="FA_desaturase_dom"/>
</dbReference>
<dbReference type="PANTHER" id="PTHR19353">
    <property type="entry name" value="FATTY ACID DESATURASE 2"/>
    <property type="match status" value="1"/>
</dbReference>
<keyword evidence="1" id="KW-0812">Transmembrane</keyword>
<feature type="transmembrane region" description="Helical" evidence="1">
    <location>
        <begin position="159"/>
        <end position="180"/>
    </location>
</feature>
<feature type="transmembrane region" description="Helical" evidence="1">
    <location>
        <begin position="241"/>
        <end position="261"/>
    </location>
</feature>
<dbReference type="GO" id="GO:0016717">
    <property type="term" value="F:oxidoreductase activity, acting on paired donors, with oxidation of a pair of donors resulting in the reduction of molecular oxygen to two molecules of water"/>
    <property type="evidence" value="ECO:0007669"/>
    <property type="project" value="TreeGrafter"/>
</dbReference>
<keyword evidence="1" id="KW-1133">Transmembrane helix</keyword>
<dbReference type="OrthoDB" id="104711at2"/>